<gene>
    <name evidence="2" type="ORF">PHYBLDRAFT_138255</name>
</gene>
<reference evidence="3" key="1">
    <citation type="submission" date="2015-06" db="EMBL/GenBank/DDBJ databases">
        <title>Expansion of signal transduction pathways in fungi by whole-genome duplication.</title>
        <authorList>
            <consortium name="DOE Joint Genome Institute"/>
            <person name="Corrochano L.M."/>
            <person name="Kuo A."/>
            <person name="Marcet-Houben M."/>
            <person name="Polaino S."/>
            <person name="Salamov A."/>
            <person name="Villalobos J.M."/>
            <person name="Alvarez M.I."/>
            <person name="Avalos J."/>
            <person name="Benito E.P."/>
            <person name="Benoit I."/>
            <person name="Burger G."/>
            <person name="Camino L.P."/>
            <person name="Canovas D."/>
            <person name="Cerda-Olmedo E."/>
            <person name="Cheng J.-F."/>
            <person name="Dominguez A."/>
            <person name="Elias M."/>
            <person name="Eslava A.P."/>
            <person name="Glaser F."/>
            <person name="Grimwood J."/>
            <person name="Gutierrez G."/>
            <person name="Heitman J."/>
            <person name="Henrissat B."/>
            <person name="Iturriaga E.A."/>
            <person name="Lang B.F."/>
            <person name="Lavin J.L."/>
            <person name="Lee S."/>
            <person name="Li W."/>
            <person name="Lindquist E."/>
            <person name="Lopez-Garcia S."/>
            <person name="Luque E.M."/>
            <person name="Marcos A.T."/>
            <person name="Martin J."/>
            <person name="McCluskey K."/>
            <person name="Medina H.R."/>
            <person name="Miralles-Duran A."/>
            <person name="Miyazaki A."/>
            <person name="Munoz-Torres E."/>
            <person name="Oguiza J.A."/>
            <person name="Ohm R."/>
            <person name="Olmedo M."/>
            <person name="Orejas M."/>
            <person name="Ortiz-Castellanos L."/>
            <person name="Pisabarro A.G."/>
            <person name="Rodriguez-Romero J."/>
            <person name="Ruiz-Herrera J."/>
            <person name="Ruiz-Vazquez R."/>
            <person name="Sanz C."/>
            <person name="Schackwitz W."/>
            <person name="Schmutz J."/>
            <person name="Shahriari M."/>
            <person name="Shelest E."/>
            <person name="Silva-Franco F."/>
            <person name="Soanes D."/>
            <person name="Syed K."/>
            <person name="Tagua V.G."/>
            <person name="Talbot N.J."/>
            <person name="Thon M."/>
            <person name="De vries R.P."/>
            <person name="Wiebenga A."/>
            <person name="Yadav J.S."/>
            <person name="Braun E.L."/>
            <person name="Baker S."/>
            <person name="Garre V."/>
            <person name="Horwitz B."/>
            <person name="Torres-Martinez S."/>
            <person name="Idnurm A."/>
            <person name="Herrera-Estrella A."/>
            <person name="Gabaldon T."/>
            <person name="Grigoriev I.V."/>
        </authorList>
    </citation>
    <scope>NUCLEOTIDE SEQUENCE [LARGE SCALE GENOMIC DNA]</scope>
    <source>
        <strain evidence="3">NRRL 1555(-)</strain>
    </source>
</reference>
<accession>A0A167R2U6</accession>
<keyword evidence="3" id="KW-1185">Reference proteome</keyword>
<dbReference type="AlphaFoldDB" id="A0A167R2U6"/>
<dbReference type="VEuPathDB" id="FungiDB:PHYBLDRAFT_138255"/>
<evidence type="ECO:0000256" key="1">
    <source>
        <dbReference type="SAM" id="MobiDB-lite"/>
    </source>
</evidence>
<organism evidence="2 3">
    <name type="scientific">Phycomyces blakesleeanus (strain ATCC 8743b / DSM 1359 / FGSC 10004 / NBRC 33097 / NRRL 1555)</name>
    <dbReference type="NCBI Taxonomy" id="763407"/>
    <lineage>
        <taxon>Eukaryota</taxon>
        <taxon>Fungi</taxon>
        <taxon>Fungi incertae sedis</taxon>
        <taxon>Mucoromycota</taxon>
        <taxon>Mucoromycotina</taxon>
        <taxon>Mucoromycetes</taxon>
        <taxon>Mucorales</taxon>
        <taxon>Phycomycetaceae</taxon>
        <taxon>Phycomyces</taxon>
    </lineage>
</organism>
<dbReference type="Proteomes" id="UP000077315">
    <property type="component" value="Unassembled WGS sequence"/>
</dbReference>
<dbReference type="EMBL" id="KV440971">
    <property type="protein sequence ID" value="OAD80709.1"/>
    <property type="molecule type" value="Genomic_DNA"/>
</dbReference>
<dbReference type="RefSeq" id="XP_018298749.1">
    <property type="nucleotide sequence ID" value="XM_018429960.1"/>
</dbReference>
<name>A0A167R2U6_PHYB8</name>
<evidence type="ECO:0000313" key="3">
    <source>
        <dbReference type="Proteomes" id="UP000077315"/>
    </source>
</evidence>
<protein>
    <submittedName>
        <fullName evidence="2">Uncharacterized protein</fullName>
    </submittedName>
</protein>
<sequence>MAGNFVILGGLDKKIHLEQNRHPCPKCKHEASVQLTRCETQLMVLNRAIGKPNNMRVRYECSECGWKNENLPDNPNMTQEPGNPSYEFHSDSTASSGF</sequence>
<proteinExistence type="predicted"/>
<feature type="compositionally biased region" description="Polar residues" evidence="1">
    <location>
        <begin position="71"/>
        <end position="82"/>
    </location>
</feature>
<dbReference type="OrthoDB" id="2222436at2759"/>
<dbReference type="GeneID" id="28990866"/>
<dbReference type="InParanoid" id="A0A167R2U6"/>
<feature type="region of interest" description="Disordered" evidence="1">
    <location>
        <begin position="69"/>
        <end position="98"/>
    </location>
</feature>
<evidence type="ECO:0000313" key="2">
    <source>
        <dbReference type="EMBL" id="OAD80709.1"/>
    </source>
</evidence>